<evidence type="ECO:0000313" key="5">
    <source>
        <dbReference type="Proteomes" id="UP001555786"/>
    </source>
</evidence>
<dbReference type="PANTHER" id="PTHR33643">
    <property type="entry name" value="UREASE ACCESSORY PROTEIN D"/>
    <property type="match status" value="1"/>
</dbReference>
<evidence type="ECO:0000256" key="2">
    <source>
        <dbReference type="ARBA" id="ARBA00023186"/>
    </source>
</evidence>
<dbReference type="HAMAP" id="MF_01384">
    <property type="entry name" value="UreD"/>
    <property type="match status" value="1"/>
</dbReference>
<evidence type="ECO:0000256" key="1">
    <source>
        <dbReference type="ARBA" id="ARBA00007177"/>
    </source>
</evidence>
<dbReference type="PANTHER" id="PTHR33643:SF1">
    <property type="entry name" value="UREASE ACCESSORY PROTEIN D"/>
    <property type="match status" value="1"/>
</dbReference>
<evidence type="ECO:0000313" key="4">
    <source>
        <dbReference type="EMBL" id="MEW9309351.1"/>
    </source>
</evidence>
<dbReference type="EMBL" id="JBFNQD010000013">
    <property type="protein sequence ID" value="MEW9309351.1"/>
    <property type="molecule type" value="Genomic_DNA"/>
</dbReference>
<keyword evidence="5" id="KW-1185">Reference proteome</keyword>
<comment type="similarity">
    <text evidence="1 3">Belongs to the UreD family.</text>
</comment>
<dbReference type="InterPro" id="IPR002669">
    <property type="entry name" value="UreD"/>
</dbReference>
<keyword evidence="3" id="KW-0963">Cytoplasm</keyword>
<comment type="subunit">
    <text evidence="3">UreD, UreF and UreG form a complex that acts as a GTP-hydrolysis-dependent molecular chaperone, activating the urease apoprotein by helping to assemble the nickel containing metallocenter of UreC. The UreE protein probably delivers the nickel.</text>
</comment>
<protein>
    <recommendedName>
        <fullName evidence="3">Urease accessory protein UreD</fullName>
    </recommendedName>
</protein>
<dbReference type="RefSeq" id="WP_367626080.1">
    <property type="nucleotide sequence ID" value="NZ_JBFNQD010000013.1"/>
</dbReference>
<comment type="function">
    <text evidence="3">Required for maturation of urease via the functional incorporation of the urease nickel metallocenter.</text>
</comment>
<name>A0ABV3PV78_9HYPH</name>
<gene>
    <name evidence="3" type="primary">ureD</name>
    <name evidence="4" type="ORF">ABXS05_27625</name>
</gene>
<evidence type="ECO:0000256" key="3">
    <source>
        <dbReference type="HAMAP-Rule" id="MF_01384"/>
    </source>
</evidence>
<reference evidence="4 5" key="1">
    <citation type="submission" date="2024-07" db="EMBL/GenBank/DDBJ databases">
        <title>Description of Labrys sedimenti sp. nov., isolated from a diclofenac-degrading enrichment culture.</title>
        <authorList>
            <person name="Tancsics A."/>
            <person name="Csepanyi A."/>
        </authorList>
    </citation>
    <scope>NUCLEOTIDE SEQUENCE [LARGE SCALE GENOMIC DNA]</scope>
    <source>
        <strain evidence="4 5">LMG 23578</strain>
    </source>
</reference>
<dbReference type="Proteomes" id="UP001555786">
    <property type="component" value="Unassembled WGS sequence"/>
</dbReference>
<proteinExistence type="inferred from homology"/>
<keyword evidence="2 3" id="KW-0143">Chaperone</keyword>
<comment type="caution">
    <text evidence="4">The sequence shown here is derived from an EMBL/GenBank/DDBJ whole genome shotgun (WGS) entry which is preliminary data.</text>
</comment>
<keyword evidence="3" id="KW-0996">Nickel insertion</keyword>
<dbReference type="Pfam" id="PF01774">
    <property type="entry name" value="UreD"/>
    <property type="match status" value="1"/>
</dbReference>
<organism evidence="4 5">
    <name type="scientific">Labrys neptuniae</name>
    <dbReference type="NCBI Taxonomy" id="376174"/>
    <lineage>
        <taxon>Bacteria</taxon>
        <taxon>Pseudomonadati</taxon>
        <taxon>Pseudomonadota</taxon>
        <taxon>Alphaproteobacteria</taxon>
        <taxon>Hyphomicrobiales</taxon>
        <taxon>Xanthobacteraceae</taxon>
        <taxon>Labrys</taxon>
    </lineage>
</organism>
<comment type="subcellular location">
    <subcellularLocation>
        <location evidence="3">Cytoplasm</location>
    </subcellularLocation>
</comment>
<sequence>MYADISCFDVRKAPLRLERAEGVARLAFRQRDGASRLATLYQEGCAKIRLPRPLPGAQPEAILINTAGGLTGGDRLAFEVVAGAASSATITTQACERIYRSTGEDAVVVNRLTAEAGSRLAWLPQETILFDGGRLVRRLEVDLAEGAQLLAVEAVLFGRAAMGEVLRSGALRDRWRVRSNGKLIFADDFRIDGDIAKRLAAPATLGGHRAMATMLAVCPEPEERIEAVRDIIGSHGGASAWDGKLVVRLLAEDSLSLRHRLEPLLSFLLADRPLPKVWQL</sequence>
<accession>A0ABV3PV78</accession>